<keyword evidence="2" id="KW-1185">Reference proteome</keyword>
<proteinExistence type="predicted"/>
<accession>A0ACB8LZ63</accession>
<reference evidence="2" key="1">
    <citation type="journal article" date="2023" name="Hortic. Res.">
        <title>A chromosome-level phased genome enabling allele-level studies in sweet orange: a case study on citrus Huanglongbing tolerance.</title>
        <authorList>
            <person name="Wu B."/>
            <person name="Yu Q."/>
            <person name="Deng Z."/>
            <person name="Duan Y."/>
            <person name="Luo F."/>
            <person name="Gmitter F. Jr."/>
        </authorList>
    </citation>
    <scope>NUCLEOTIDE SEQUENCE [LARGE SCALE GENOMIC DNA]</scope>
    <source>
        <strain evidence="2">cv. Valencia</strain>
    </source>
</reference>
<dbReference type="EMBL" id="CM039172">
    <property type="protein sequence ID" value="KAH9778596.1"/>
    <property type="molecule type" value="Genomic_DNA"/>
</dbReference>
<sequence>MEAPLGGSDRDKPNTSSSSPVSVISNFWKDFDLEKEKSLLDELGLKIAENQENSQKNRRKLAESTRDFKKASPEEKLSLFNSLLKGYQEEVDNLTKRAKFGENAFLNIYQKLYEAPDPYPALASIAEQDLKLSELESENRKMKIELEEYRTEATHLKNQQSTIRRLEERNRQLEQQMEEKVKEIVEIKQRGLAEENQKTLEILQEREQALQDQLRQAKDSVATMQKLHELAQSQLFEVRAQSGETMDQNFYEERVAKQSEVNLLMDEVERAQTRLLSLQREKDLLRSQLQSANDEAGSRNRVPFLLELTIVSCGHSDTLDSNSYLENSLSAKEKIISELNSELHNIETALSNEREQHMNEIKKLNALLIEKEAALEDMKKELQARPTSKMVDDLRKKVKILQAVGYNSIEAEDWEVATNDEEMSKMESLLLDKNRKMEHELTQLKVKLSEKTSLLETAEGKIAELTAKINEQQKLIQKLEDDILKGYSSKDRKGNVFDDWDLSEAGGTELSEKADKKHTYPDQDQSSMLKVICNQRDRFRARLRETEEEVRQLKEKIGVLTAELEKTKADNVQLYGKIRFVQDYNNEKVISRGSKKYAEDLESGFTSDIESKYKKMYEDDINPFAAFSKKVVELAQCLGELVILVAFTSAFCNQNVKYARTFAFFYTILLHVLVFTCLYRMSALSYLSNGPEEFVEKTVDLPHAL</sequence>
<organism evidence="1 2">
    <name type="scientific">Citrus sinensis</name>
    <name type="common">Sweet orange</name>
    <name type="synonym">Citrus aurantium var. sinensis</name>
    <dbReference type="NCBI Taxonomy" id="2711"/>
    <lineage>
        <taxon>Eukaryota</taxon>
        <taxon>Viridiplantae</taxon>
        <taxon>Streptophyta</taxon>
        <taxon>Embryophyta</taxon>
        <taxon>Tracheophyta</taxon>
        <taxon>Spermatophyta</taxon>
        <taxon>Magnoliopsida</taxon>
        <taxon>eudicotyledons</taxon>
        <taxon>Gunneridae</taxon>
        <taxon>Pentapetalae</taxon>
        <taxon>rosids</taxon>
        <taxon>malvids</taxon>
        <taxon>Sapindales</taxon>
        <taxon>Rutaceae</taxon>
        <taxon>Aurantioideae</taxon>
        <taxon>Citrus</taxon>
    </lineage>
</organism>
<evidence type="ECO:0000313" key="1">
    <source>
        <dbReference type="EMBL" id="KAH9778596.1"/>
    </source>
</evidence>
<dbReference type="Proteomes" id="UP000829398">
    <property type="component" value="Chromosome 3"/>
</dbReference>
<gene>
    <name evidence="1" type="ORF">KPL71_007397</name>
</gene>
<comment type="caution">
    <text evidence="1">The sequence shown here is derived from an EMBL/GenBank/DDBJ whole genome shotgun (WGS) entry which is preliminary data.</text>
</comment>
<evidence type="ECO:0000313" key="2">
    <source>
        <dbReference type="Proteomes" id="UP000829398"/>
    </source>
</evidence>
<name>A0ACB8LZ63_CITSI</name>
<protein>
    <submittedName>
        <fullName evidence="1">Protein CASP</fullName>
    </submittedName>
</protein>